<feature type="region of interest" description="Disordered" evidence="7">
    <location>
        <begin position="1"/>
        <end position="36"/>
    </location>
</feature>
<dbReference type="SMART" id="SM00382">
    <property type="entry name" value="AAA"/>
    <property type="match status" value="1"/>
</dbReference>
<evidence type="ECO:0000256" key="6">
    <source>
        <dbReference type="PROSITE-ProRule" id="PRU00169"/>
    </source>
</evidence>
<dbReference type="InterPro" id="IPR009057">
    <property type="entry name" value="Homeodomain-like_sf"/>
</dbReference>
<feature type="domain" description="Response regulatory" evidence="9">
    <location>
        <begin position="37"/>
        <end position="151"/>
    </location>
</feature>
<feature type="domain" description="Sigma-54 factor interaction" evidence="8">
    <location>
        <begin position="176"/>
        <end position="405"/>
    </location>
</feature>
<dbReference type="EMBL" id="CP089982">
    <property type="protein sequence ID" value="WXA91925.1"/>
    <property type="molecule type" value="Genomic_DNA"/>
</dbReference>
<dbReference type="PRINTS" id="PR01590">
    <property type="entry name" value="HTHFIS"/>
</dbReference>
<keyword evidence="4" id="KW-0238">DNA-binding</keyword>
<proteinExistence type="predicted"/>
<protein>
    <submittedName>
        <fullName evidence="10">Sigma-54 dependent transcriptional regulator</fullName>
    </submittedName>
</protein>
<keyword evidence="5" id="KW-0804">Transcription</keyword>
<dbReference type="Pfam" id="PF25601">
    <property type="entry name" value="AAA_lid_14"/>
    <property type="match status" value="1"/>
</dbReference>
<dbReference type="SMART" id="SM00448">
    <property type="entry name" value="REC"/>
    <property type="match status" value="1"/>
</dbReference>
<dbReference type="PROSITE" id="PS50045">
    <property type="entry name" value="SIGMA54_INTERACT_4"/>
    <property type="match status" value="1"/>
</dbReference>
<evidence type="ECO:0000313" key="11">
    <source>
        <dbReference type="Proteomes" id="UP001379533"/>
    </source>
</evidence>
<keyword evidence="11" id="KW-1185">Reference proteome</keyword>
<keyword evidence="6" id="KW-0597">Phosphoprotein</keyword>
<dbReference type="InterPro" id="IPR002197">
    <property type="entry name" value="HTH_Fis"/>
</dbReference>
<dbReference type="InterPro" id="IPR001789">
    <property type="entry name" value="Sig_transdc_resp-reg_receiver"/>
</dbReference>
<evidence type="ECO:0000256" key="4">
    <source>
        <dbReference type="ARBA" id="ARBA00023125"/>
    </source>
</evidence>
<dbReference type="Pfam" id="PF00072">
    <property type="entry name" value="Response_reg"/>
    <property type="match status" value="1"/>
</dbReference>
<dbReference type="InterPro" id="IPR025662">
    <property type="entry name" value="Sigma_54_int_dom_ATP-bd_1"/>
</dbReference>
<feature type="modified residue" description="4-aspartylphosphate" evidence="6">
    <location>
        <position position="86"/>
    </location>
</feature>
<dbReference type="Pfam" id="PF00158">
    <property type="entry name" value="Sigma54_activat"/>
    <property type="match status" value="1"/>
</dbReference>
<keyword evidence="3" id="KW-0805">Transcription regulation</keyword>
<dbReference type="SUPFAM" id="SSF46689">
    <property type="entry name" value="Homeodomain-like"/>
    <property type="match status" value="1"/>
</dbReference>
<dbReference type="Gene3D" id="3.40.50.300">
    <property type="entry name" value="P-loop containing nucleotide triphosphate hydrolases"/>
    <property type="match status" value="1"/>
</dbReference>
<dbReference type="InterPro" id="IPR003593">
    <property type="entry name" value="AAA+_ATPase"/>
</dbReference>
<organism evidence="10 11">
    <name type="scientific">Pendulispora brunnea</name>
    <dbReference type="NCBI Taxonomy" id="2905690"/>
    <lineage>
        <taxon>Bacteria</taxon>
        <taxon>Pseudomonadati</taxon>
        <taxon>Myxococcota</taxon>
        <taxon>Myxococcia</taxon>
        <taxon>Myxococcales</taxon>
        <taxon>Sorangiineae</taxon>
        <taxon>Pendulisporaceae</taxon>
        <taxon>Pendulispora</taxon>
    </lineage>
</organism>
<dbReference type="PROSITE" id="PS00676">
    <property type="entry name" value="SIGMA54_INTERACT_2"/>
    <property type="match status" value="1"/>
</dbReference>
<dbReference type="InterPro" id="IPR025943">
    <property type="entry name" value="Sigma_54_int_dom_ATP-bd_2"/>
</dbReference>
<dbReference type="InterPro" id="IPR025944">
    <property type="entry name" value="Sigma_54_int_dom_CS"/>
</dbReference>
<dbReference type="PROSITE" id="PS00688">
    <property type="entry name" value="SIGMA54_INTERACT_3"/>
    <property type="match status" value="1"/>
</dbReference>
<accession>A0ABZ2K468</accession>
<dbReference type="Gene3D" id="1.10.8.60">
    <property type="match status" value="1"/>
</dbReference>
<dbReference type="CDD" id="cd00009">
    <property type="entry name" value="AAA"/>
    <property type="match status" value="1"/>
</dbReference>
<keyword evidence="2" id="KW-0067">ATP-binding</keyword>
<name>A0ABZ2K468_9BACT</name>
<dbReference type="Proteomes" id="UP001379533">
    <property type="component" value="Chromosome"/>
</dbReference>
<evidence type="ECO:0000256" key="3">
    <source>
        <dbReference type="ARBA" id="ARBA00023015"/>
    </source>
</evidence>
<dbReference type="InterPro" id="IPR002078">
    <property type="entry name" value="Sigma_54_int"/>
</dbReference>
<dbReference type="PROSITE" id="PS00675">
    <property type="entry name" value="SIGMA54_INTERACT_1"/>
    <property type="match status" value="1"/>
</dbReference>
<dbReference type="PANTHER" id="PTHR32071:SF113">
    <property type="entry name" value="ALGINATE BIOSYNTHESIS TRANSCRIPTIONAL REGULATORY PROTEIN ALGB"/>
    <property type="match status" value="1"/>
</dbReference>
<dbReference type="RefSeq" id="WP_394842543.1">
    <property type="nucleotide sequence ID" value="NZ_CP089982.1"/>
</dbReference>
<evidence type="ECO:0000256" key="2">
    <source>
        <dbReference type="ARBA" id="ARBA00022840"/>
    </source>
</evidence>
<sequence>MENSDDRSSSPIVGTPPGGTPAANRTTRHRAQNARGRILIVDDEANARAALSEILHEEGYATETAADGFKALGKLEEFAPDVILTDLKMPGLDGITFMDKARAAAPGAVFVVMTAFGTISSAVAAVKKGADNYLTKPLEFESLSAIVERAMEKARLLQEARQLRDRLRERNAFGLIVSDDAKMHEILELVAQVGPSRASVLIMGESGTGKELIAESIHAASPRVQKPFVRLNCAALAESLLESELFGHERGAFTGAVGRRDGRFKQADGGTLFLDEIGEIPLGTQVKLLRFLQERTFERVGGNETLKVDVRVICATNRDLQEEIKKGRFREDLFYRLNVVTINLPPLRDRRSDIPALASFFLRRYAAENGRNIEGISDEALERLASYAWPGNVRELENAVERAVVLCEGTQIEARHLPPTLVPQTQREGAPPIPGSTIADLERYAILKTLEACGGSTSKAAMLLGVSTRKIQYKLHEYGTTGALGLPNATPASTRRERD</sequence>
<dbReference type="InterPro" id="IPR027417">
    <property type="entry name" value="P-loop_NTPase"/>
</dbReference>
<evidence type="ECO:0000313" key="10">
    <source>
        <dbReference type="EMBL" id="WXA91925.1"/>
    </source>
</evidence>
<dbReference type="InterPro" id="IPR058031">
    <property type="entry name" value="AAA_lid_NorR"/>
</dbReference>
<reference evidence="10 11" key="1">
    <citation type="submission" date="2021-12" db="EMBL/GenBank/DDBJ databases">
        <title>Discovery of the Pendulisporaceae a myxobacterial family with distinct sporulation behavior and unique specialized metabolism.</title>
        <authorList>
            <person name="Garcia R."/>
            <person name="Popoff A."/>
            <person name="Bader C.D."/>
            <person name="Loehr J."/>
            <person name="Walesch S."/>
            <person name="Walt C."/>
            <person name="Boldt J."/>
            <person name="Bunk B."/>
            <person name="Haeckl F.J.F.P.J."/>
            <person name="Gunesch A.P."/>
            <person name="Birkelbach J."/>
            <person name="Nuebel U."/>
            <person name="Pietschmann T."/>
            <person name="Bach T."/>
            <person name="Mueller R."/>
        </authorList>
    </citation>
    <scope>NUCLEOTIDE SEQUENCE [LARGE SCALE GENOMIC DNA]</scope>
    <source>
        <strain evidence="10 11">MSr12523</strain>
    </source>
</reference>
<dbReference type="PROSITE" id="PS50110">
    <property type="entry name" value="RESPONSE_REGULATORY"/>
    <property type="match status" value="1"/>
</dbReference>
<evidence type="ECO:0000259" key="8">
    <source>
        <dbReference type="PROSITE" id="PS50045"/>
    </source>
</evidence>
<keyword evidence="1" id="KW-0547">Nucleotide-binding</keyword>
<evidence type="ECO:0000256" key="5">
    <source>
        <dbReference type="ARBA" id="ARBA00023163"/>
    </source>
</evidence>
<dbReference type="PANTHER" id="PTHR32071">
    <property type="entry name" value="TRANSCRIPTIONAL REGULATORY PROTEIN"/>
    <property type="match status" value="1"/>
</dbReference>
<dbReference type="SUPFAM" id="SSF52172">
    <property type="entry name" value="CheY-like"/>
    <property type="match status" value="1"/>
</dbReference>
<evidence type="ECO:0000259" key="9">
    <source>
        <dbReference type="PROSITE" id="PS50110"/>
    </source>
</evidence>
<dbReference type="Gene3D" id="1.10.10.60">
    <property type="entry name" value="Homeodomain-like"/>
    <property type="match status" value="1"/>
</dbReference>
<evidence type="ECO:0000256" key="1">
    <source>
        <dbReference type="ARBA" id="ARBA00022741"/>
    </source>
</evidence>
<dbReference type="Pfam" id="PF02954">
    <property type="entry name" value="HTH_8"/>
    <property type="match status" value="1"/>
</dbReference>
<dbReference type="SUPFAM" id="SSF52540">
    <property type="entry name" value="P-loop containing nucleoside triphosphate hydrolases"/>
    <property type="match status" value="1"/>
</dbReference>
<gene>
    <name evidence="10" type="ORF">LZC95_36425</name>
</gene>
<dbReference type="Gene3D" id="3.40.50.2300">
    <property type="match status" value="1"/>
</dbReference>
<evidence type="ECO:0000256" key="7">
    <source>
        <dbReference type="SAM" id="MobiDB-lite"/>
    </source>
</evidence>
<dbReference type="InterPro" id="IPR011006">
    <property type="entry name" value="CheY-like_superfamily"/>
</dbReference>